<accession>A0A0V1AR82</accession>
<comment type="caution">
    <text evidence="1">The sequence shown here is derived from an EMBL/GenBank/DDBJ whole genome shotgun (WGS) entry which is preliminary data.</text>
</comment>
<dbReference type="AlphaFoldDB" id="A0A0V1AR82"/>
<sequence>MSTNKQLRAIQVQRENLQLINCLQLQFSAKTRSVFLLPRSPNKPTTGLTKHSNFNSGITMFTSSRVCPLSCSSTAYALTKYDHS</sequence>
<reference evidence="1 2" key="1">
    <citation type="submission" date="2015-01" db="EMBL/GenBank/DDBJ databases">
        <title>Evolution of Trichinella species and genotypes.</title>
        <authorList>
            <person name="Korhonen P.K."/>
            <person name="Edoardo P."/>
            <person name="Giuseppe L.R."/>
            <person name="Gasser R.B."/>
        </authorList>
    </citation>
    <scope>NUCLEOTIDE SEQUENCE [LARGE SCALE GENOMIC DNA]</scope>
    <source>
        <strain evidence="1">ISS3</strain>
    </source>
</reference>
<proteinExistence type="predicted"/>
<dbReference type="EMBL" id="JYDH01000268">
    <property type="protein sequence ID" value="KRY27268.1"/>
    <property type="molecule type" value="Genomic_DNA"/>
</dbReference>
<keyword evidence="2" id="KW-1185">Reference proteome</keyword>
<gene>
    <name evidence="1" type="ORF">T01_7678</name>
</gene>
<dbReference type="Proteomes" id="UP000054776">
    <property type="component" value="Unassembled WGS sequence"/>
</dbReference>
<organism evidence="1 2">
    <name type="scientific">Trichinella spiralis</name>
    <name type="common">Trichina worm</name>
    <dbReference type="NCBI Taxonomy" id="6334"/>
    <lineage>
        <taxon>Eukaryota</taxon>
        <taxon>Metazoa</taxon>
        <taxon>Ecdysozoa</taxon>
        <taxon>Nematoda</taxon>
        <taxon>Enoplea</taxon>
        <taxon>Dorylaimia</taxon>
        <taxon>Trichinellida</taxon>
        <taxon>Trichinellidae</taxon>
        <taxon>Trichinella</taxon>
    </lineage>
</organism>
<evidence type="ECO:0000313" key="1">
    <source>
        <dbReference type="EMBL" id="KRY27268.1"/>
    </source>
</evidence>
<protein>
    <submittedName>
        <fullName evidence="1">Uncharacterized protein</fullName>
    </submittedName>
</protein>
<name>A0A0V1AR82_TRISP</name>
<dbReference type="InParanoid" id="A0A0V1AR82"/>
<evidence type="ECO:0000313" key="2">
    <source>
        <dbReference type="Proteomes" id="UP000054776"/>
    </source>
</evidence>